<evidence type="ECO:0000259" key="2">
    <source>
        <dbReference type="Pfam" id="PF01882"/>
    </source>
</evidence>
<dbReference type="EMBL" id="WTPX01000277">
    <property type="protein sequence ID" value="NNJ28063.1"/>
    <property type="molecule type" value="Genomic_DNA"/>
</dbReference>
<dbReference type="PANTHER" id="PTHR33608">
    <property type="entry name" value="BLL2464 PROTEIN"/>
    <property type="match status" value="1"/>
</dbReference>
<dbReference type="RefSeq" id="WP_171189963.1">
    <property type="nucleotide sequence ID" value="NZ_WTPX01000277.1"/>
</dbReference>
<dbReference type="Proteomes" id="UP000609651">
    <property type="component" value="Unassembled WGS sequence"/>
</dbReference>
<feature type="region of interest" description="Disordered" evidence="1">
    <location>
        <begin position="1"/>
        <end position="21"/>
    </location>
</feature>
<accession>A0ABX1VIW2</accession>
<proteinExistence type="predicted"/>
<protein>
    <recommendedName>
        <fullName evidence="2">DUF58 domain-containing protein</fullName>
    </recommendedName>
</protein>
<name>A0ABX1VIW2_9PLAN</name>
<dbReference type="Gene3D" id="3.40.50.410">
    <property type="entry name" value="von Willebrand factor, type A domain"/>
    <property type="match status" value="1"/>
</dbReference>
<gene>
    <name evidence="3" type="ORF">LzC2_41740</name>
</gene>
<comment type="caution">
    <text evidence="3">The sequence shown here is derived from an EMBL/GenBank/DDBJ whole genome shotgun (WGS) entry which is preliminary data.</text>
</comment>
<dbReference type="Pfam" id="PF01882">
    <property type="entry name" value="DUF58"/>
    <property type="match status" value="1"/>
</dbReference>
<evidence type="ECO:0000313" key="4">
    <source>
        <dbReference type="Proteomes" id="UP000609651"/>
    </source>
</evidence>
<feature type="domain" description="DUF58" evidence="2">
    <location>
        <begin position="62"/>
        <end position="252"/>
    </location>
</feature>
<keyword evidence="4" id="KW-1185">Reference proteome</keyword>
<reference evidence="3 4" key="1">
    <citation type="journal article" date="2020" name="Syst. Appl. Microbiol.">
        <title>Alienimonas chondri sp. nov., a novel planctomycete isolated from the biofilm of the red alga Chondrus crispus.</title>
        <authorList>
            <person name="Vitorino I."/>
            <person name="Albuquerque L."/>
            <person name="Wiegand S."/>
            <person name="Kallscheuer N."/>
            <person name="da Costa M.S."/>
            <person name="Lobo-da-Cunha A."/>
            <person name="Jogler C."/>
            <person name="Lage O.M."/>
        </authorList>
    </citation>
    <scope>NUCLEOTIDE SEQUENCE [LARGE SCALE GENOMIC DNA]</scope>
    <source>
        <strain evidence="3 4">LzC2</strain>
    </source>
</reference>
<sequence length="323" mass="34052">MSAPPRPPADRPSSDRPIAPDPTALAAIARLPLGRRGLADGLLSGAHRGGRGGFSVEFAGHRPFQIGDDTRRIDWRKRRHVAAGTPVNGGWFVKQFEAESGLAVHLVVDASSGMAYRGPAADGGTGRHPSKWRVAATAAATLTEAVLQRRDAASLTVLGGNRVTLPTSAAPAHAAAVCDTLSGILPSGKIDFAEALGTAAGRWGRRGVVVILSDLLTDPDRWFAALSDLRRRGHEAAVLRVLAPAEVSFPFEKPRRFRPLTGDPAITGGGRAAVQEYRIAFEEHAAELAAASRRVAAPLTVMTTDEPLSGALVRFLSDRVGRA</sequence>
<evidence type="ECO:0000256" key="1">
    <source>
        <dbReference type="SAM" id="MobiDB-lite"/>
    </source>
</evidence>
<dbReference type="SUPFAM" id="SSF53300">
    <property type="entry name" value="vWA-like"/>
    <property type="match status" value="1"/>
</dbReference>
<dbReference type="InterPro" id="IPR036465">
    <property type="entry name" value="vWFA_dom_sf"/>
</dbReference>
<dbReference type="PANTHER" id="PTHR33608:SF7">
    <property type="entry name" value="DUF58 DOMAIN-CONTAINING PROTEIN"/>
    <property type="match status" value="1"/>
</dbReference>
<evidence type="ECO:0000313" key="3">
    <source>
        <dbReference type="EMBL" id="NNJ28063.1"/>
    </source>
</evidence>
<organism evidence="3 4">
    <name type="scientific">Alienimonas chondri</name>
    <dbReference type="NCBI Taxonomy" id="2681879"/>
    <lineage>
        <taxon>Bacteria</taxon>
        <taxon>Pseudomonadati</taxon>
        <taxon>Planctomycetota</taxon>
        <taxon>Planctomycetia</taxon>
        <taxon>Planctomycetales</taxon>
        <taxon>Planctomycetaceae</taxon>
        <taxon>Alienimonas</taxon>
    </lineage>
</organism>
<dbReference type="InterPro" id="IPR002881">
    <property type="entry name" value="DUF58"/>
</dbReference>